<sequence length="280" mass="32374">MLEIDTTSTPITTRNVTFTLADKVRKYKTNELIEFLRQEEDLGLDEDDLEIIRKRKIMGRDFLKTSKEEFEHCGLKMGPAKRLVDFAEECKEKKLGSFSMHLNEEIRNRIDSEDIENPPFVPEPVKIDNIIGSATGSNEAVRYENISPVGKDKAVTLVKEIVPTSHTAKLSYRDVLVKGRVDKNEDTNENDIEDFMNRRHRHQEAVWELCCKAIEAISLLPDDDVDVYDYNIDDIPDAPQEELSEAEQDKLMWESFRETHKGSRAVELFEQAFEMLEKGF</sequence>
<dbReference type="InterPro" id="IPR013761">
    <property type="entry name" value="SAM/pointed_sf"/>
</dbReference>
<dbReference type="Gene3D" id="1.10.150.50">
    <property type="entry name" value="Transcription Factor, Ets-1"/>
    <property type="match status" value="1"/>
</dbReference>
<comment type="caution">
    <text evidence="1">The sequence shown here is derived from an EMBL/GenBank/DDBJ whole genome shotgun (WGS) entry which is preliminary data.</text>
</comment>
<organism evidence="1 2">
    <name type="scientific">Glomus cerebriforme</name>
    <dbReference type="NCBI Taxonomy" id="658196"/>
    <lineage>
        <taxon>Eukaryota</taxon>
        <taxon>Fungi</taxon>
        <taxon>Fungi incertae sedis</taxon>
        <taxon>Mucoromycota</taxon>
        <taxon>Glomeromycotina</taxon>
        <taxon>Glomeromycetes</taxon>
        <taxon>Glomerales</taxon>
        <taxon>Glomeraceae</taxon>
        <taxon>Glomus</taxon>
    </lineage>
</organism>
<gene>
    <name evidence="1" type="ORF">C1645_137996</name>
</gene>
<evidence type="ECO:0000313" key="2">
    <source>
        <dbReference type="Proteomes" id="UP000265703"/>
    </source>
</evidence>
<dbReference type="Proteomes" id="UP000265703">
    <property type="component" value="Unassembled WGS sequence"/>
</dbReference>
<reference evidence="1 2" key="1">
    <citation type="submission" date="2018-06" db="EMBL/GenBank/DDBJ databases">
        <title>Comparative genomics reveals the genomic features of Rhizophagus irregularis, R. cerebriforme, R. diaphanum and Gigaspora rosea, and their symbiotic lifestyle signature.</title>
        <authorList>
            <person name="Morin E."/>
            <person name="San Clemente H."/>
            <person name="Chen E.C.H."/>
            <person name="De La Providencia I."/>
            <person name="Hainaut M."/>
            <person name="Kuo A."/>
            <person name="Kohler A."/>
            <person name="Murat C."/>
            <person name="Tang N."/>
            <person name="Roy S."/>
            <person name="Loubradou J."/>
            <person name="Henrissat B."/>
            <person name="Grigoriev I.V."/>
            <person name="Corradi N."/>
            <person name="Roux C."/>
            <person name="Martin F.M."/>
        </authorList>
    </citation>
    <scope>NUCLEOTIDE SEQUENCE [LARGE SCALE GENOMIC DNA]</scope>
    <source>
        <strain evidence="1 2">DAOM 227022</strain>
    </source>
</reference>
<evidence type="ECO:0000313" key="1">
    <source>
        <dbReference type="EMBL" id="RIA90867.1"/>
    </source>
</evidence>
<name>A0A397T406_9GLOM</name>
<dbReference type="AlphaFoldDB" id="A0A397T406"/>
<dbReference type="OrthoDB" id="2449165at2759"/>
<evidence type="ECO:0008006" key="3">
    <source>
        <dbReference type="Google" id="ProtNLM"/>
    </source>
</evidence>
<keyword evidence="2" id="KW-1185">Reference proteome</keyword>
<protein>
    <recommendedName>
        <fullName evidence="3">SAM domain-containing protein</fullName>
    </recommendedName>
</protein>
<proteinExistence type="predicted"/>
<dbReference type="EMBL" id="QKYT01000168">
    <property type="protein sequence ID" value="RIA90867.1"/>
    <property type="molecule type" value="Genomic_DNA"/>
</dbReference>
<accession>A0A397T406</accession>